<comment type="caution">
    <text evidence="1">The sequence shown here is derived from an EMBL/GenBank/DDBJ whole genome shotgun (WGS) entry which is preliminary data.</text>
</comment>
<dbReference type="EMBL" id="JYDL01000148">
    <property type="protein sequence ID" value="KRX14859.1"/>
    <property type="molecule type" value="Genomic_DNA"/>
</dbReference>
<evidence type="ECO:0000313" key="1">
    <source>
        <dbReference type="EMBL" id="KRX14859.1"/>
    </source>
</evidence>
<name>A0A0V0RK38_9BILA</name>
<dbReference type="OrthoDB" id="5920655at2759"/>
<dbReference type="AlphaFoldDB" id="A0A0V0RK38"/>
<sequence>MSPTISDGNFWYFVFIRSQLDPTPGILWNVNTTGPVDLTLIRDAWKRFRGRPPDIWAPLDNTLSTCAFVYHFGRLFQSHKEHGMFNLSKLTKLPYHLAKGDQSAKLALIDHQSTTLALARHPHQVEPSAEVAETFLLFRSNGLICICNVPVDMSELLPIGLIDSMQMLKS</sequence>
<accession>A0A0V0RK38</accession>
<reference evidence="1 2" key="1">
    <citation type="submission" date="2015-01" db="EMBL/GenBank/DDBJ databases">
        <title>Evolution of Trichinella species and genotypes.</title>
        <authorList>
            <person name="Korhonen P.K."/>
            <person name="Edoardo P."/>
            <person name="Giuseppe L.R."/>
            <person name="Gasser R.B."/>
        </authorList>
    </citation>
    <scope>NUCLEOTIDE SEQUENCE [LARGE SCALE GENOMIC DNA]</scope>
    <source>
        <strain evidence="1">ISS37</strain>
    </source>
</reference>
<keyword evidence="2" id="KW-1185">Reference proteome</keyword>
<dbReference type="Proteomes" id="UP000054630">
    <property type="component" value="Unassembled WGS sequence"/>
</dbReference>
<gene>
    <name evidence="1" type="ORF">T07_14565</name>
</gene>
<organism evidence="1 2">
    <name type="scientific">Trichinella nelsoni</name>
    <dbReference type="NCBI Taxonomy" id="6336"/>
    <lineage>
        <taxon>Eukaryota</taxon>
        <taxon>Metazoa</taxon>
        <taxon>Ecdysozoa</taxon>
        <taxon>Nematoda</taxon>
        <taxon>Enoplea</taxon>
        <taxon>Dorylaimia</taxon>
        <taxon>Trichinellida</taxon>
        <taxon>Trichinellidae</taxon>
        <taxon>Trichinella</taxon>
    </lineage>
</organism>
<proteinExistence type="predicted"/>
<evidence type="ECO:0000313" key="2">
    <source>
        <dbReference type="Proteomes" id="UP000054630"/>
    </source>
</evidence>
<protein>
    <submittedName>
        <fullName evidence="1">Uncharacterized protein</fullName>
    </submittedName>
</protein>